<dbReference type="Proteomes" id="UP000265520">
    <property type="component" value="Unassembled WGS sequence"/>
</dbReference>
<name>A0A392T8Q5_9FABA</name>
<feature type="region of interest" description="Disordered" evidence="1">
    <location>
        <begin position="39"/>
        <end position="60"/>
    </location>
</feature>
<keyword evidence="3" id="KW-1185">Reference proteome</keyword>
<dbReference type="EMBL" id="LXQA010519018">
    <property type="protein sequence ID" value="MCI56827.1"/>
    <property type="molecule type" value="Genomic_DNA"/>
</dbReference>
<feature type="non-terminal residue" evidence="2">
    <location>
        <position position="60"/>
    </location>
</feature>
<comment type="caution">
    <text evidence="2">The sequence shown here is derived from an EMBL/GenBank/DDBJ whole genome shotgun (WGS) entry which is preliminary data.</text>
</comment>
<dbReference type="GO" id="GO:0003964">
    <property type="term" value="F:RNA-directed DNA polymerase activity"/>
    <property type="evidence" value="ECO:0007669"/>
    <property type="project" value="UniProtKB-KW"/>
</dbReference>
<accession>A0A392T8Q5</accession>
<proteinExistence type="predicted"/>
<feature type="compositionally biased region" description="Basic and acidic residues" evidence="1">
    <location>
        <begin position="41"/>
        <end position="60"/>
    </location>
</feature>
<dbReference type="AlphaFoldDB" id="A0A392T8Q5"/>
<keyword evidence="2" id="KW-0548">Nucleotidyltransferase</keyword>
<sequence>MEAKLEEAEWVKNRFDQLNLIEEKRMTALCHEQLYQQRSKRAYDKKTRPRQFKEGDLVLK</sequence>
<evidence type="ECO:0000256" key="1">
    <source>
        <dbReference type="SAM" id="MobiDB-lite"/>
    </source>
</evidence>
<keyword evidence="2" id="KW-0695">RNA-directed DNA polymerase</keyword>
<reference evidence="2 3" key="1">
    <citation type="journal article" date="2018" name="Front. Plant Sci.">
        <title>Red Clover (Trifolium pratense) and Zigzag Clover (T. medium) - A Picture of Genomic Similarities and Differences.</title>
        <authorList>
            <person name="Dluhosova J."/>
            <person name="Istvanek J."/>
            <person name="Nedelnik J."/>
            <person name="Repkova J."/>
        </authorList>
    </citation>
    <scope>NUCLEOTIDE SEQUENCE [LARGE SCALE GENOMIC DNA]</scope>
    <source>
        <strain evidence="3">cv. 10/8</strain>
        <tissue evidence="2">Leaf</tissue>
    </source>
</reference>
<protein>
    <submittedName>
        <fullName evidence="2">RNA-directed DNA polymerase (Reverse transcriptase)</fullName>
    </submittedName>
</protein>
<organism evidence="2 3">
    <name type="scientific">Trifolium medium</name>
    <dbReference type="NCBI Taxonomy" id="97028"/>
    <lineage>
        <taxon>Eukaryota</taxon>
        <taxon>Viridiplantae</taxon>
        <taxon>Streptophyta</taxon>
        <taxon>Embryophyta</taxon>
        <taxon>Tracheophyta</taxon>
        <taxon>Spermatophyta</taxon>
        <taxon>Magnoliopsida</taxon>
        <taxon>eudicotyledons</taxon>
        <taxon>Gunneridae</taxon>
        <taxon>Pentapetalae</taxon>
        <taxon>rosids</taxon>
        <taxon>fabids</taxon>
        <taxon>Fabales</taxon>
        <taxon>Fabaceae</taxon>
        <taxon>Papilionoideae</taxon>
        <taxon>50 kb inversion clade</taxon>
        <taxon>NPAAA clade</taxon>
        <taxon>Hologalegina</taxon>
        <taxon>IRL clade</taxon>
        <taxon>Trifolieae</taxon>
        <taxon>Trifolium</taxon>
    </lineage>
</organism>
<evidence type="ECO:0000313" key="2">
    <source>
        <dbReference type="EMBL" id="MCI56827.1"/>
    </source>
</evidence>
<evidence type="ECO:0000313" key="3">
    <source>
        <dbReference type="Proteomes" id="UP000265520"/>
    </source>
</evidence>
<keyword evidence="2" id="KW-0808">Transferase</keyword>